<dbReference type="Proteomes" id="UP000215914">
    <property type="component" value="Unassembled WGS sequence"/>
</dbReference>
<name>A0A9K3HLA4_HELAN</name>
<sequence>MMQSAPFDQTKKKDVIQDVNYRIGEDEEAKGIVLQQQKLPWEGTNIRSQSKLKFIVYCCYMNCC</sequence>
<organism evidence="1 2">
    <name type="scientific">Helianthus annuus</name>
    <name type="common">Common sunflower</name>
    <dbReference type="NCBI Taxonomy" id="4232"/>
    <lineage>
        <taxon>Eukaryota</taxon>
        <taxon>Viridiplantae</taxon>
        <taxon>Streptophyta</taxon>
        <taxon>Embryophyta</taxon>
        <taxon>Tracheophyta</taxon>
        <taxon>Spermatophyta</taxon>
        <taxon>Magnoliopsida</taxon>
        <taxon>eudicotyledons</taxon>
        <taxon>Gunneridae</taxon>
        <taxon>Pentapetalae</taxon>
        <taxon>asterids</taxon>
        <taxon>campanulids</taxon>
        <taxon>Asterales</taxon>
        <taxon>Asteraceae</taxon>
        <taxon>Asteroideae</taxon>
        <taxon>Heliantheae alliance</taxon>
        <taxon>Heliantheae</taxon>
        <taxon>Helianthus</taxon>
    </lineage>
</organism>
<dbReference type="EMBL" id="MNCJ02000326">
    <property type="protein sequence ID" value="KAF5780295.1"/>
    <property type="molecule type" value="Genomic_DNA"/>
</dbReference>
<reference evidence="1" key="2">
    <citation type="submission" date="2020-06" db="EMBL/GenBank/DDBJ databases">
        <title>Helianthus annuus Genome sequencing and assembly Release 2.</title>
        <authorList>
            <person name="Gouzy J."/>
            <person name="Langlade N."/>
            <person name="Munos S."/>
        </authorList>
    </citation>
    <scope>NUCLEOTIDE SEQUENCE</scope>
    <source>
        <tissue evidence="1">Leaves</tissue>
    </source>
</reference>
<evidence type="ECO:0000313" key="1">
    <source>
        <dbReference type="EMBL" id="KAF5780295.1"/>
    </source>
</evidence>
<accession>A0A9K3HLA4</accession>
<dbReference type="AlphaFoldDB" id="A0A9K3HLA4"/>
<dbReference type="Gramene" id="mRNA:HanXRQr2_Chr11g0470301">
    <property type="protein sequence ID" value="mRNA:HanXRQr2_Chr11g0470301"/>
    <property type="gene ID" value="HanXRQr2_Chr11g0470301"/>
</dbReference>
<keyword evidence="2" id="KW-1185">Reference proteome</keyword>
<gene>
    <name evidence="1" type="ORF">HanXRQr2_Chr11g0470301</name>
</gene>
<protein>
    <submittedName>
        <fullName evidence="1">Uncharacterized protein</fullName>
    </submittedName>
</protein>
<proteinExistence type="predicted"/>
<comment type="caution">
    <text evidence="1">The sequence shown here is derived from an EMBL/GenBank/DDBJ whole genome shotgun (WGS) entry which is preliminary data.</text>
</comment>
<evidence type="ECO:0000313" key="2">
    <source>
        <dbReference type="Proteomes" id="UP000215914"/>
    </source>
</evidence>
<reference evidence="1" key="1">
    <citation type="journal article" date="2017" name="Nature">
        <title>The sunflower genome provides insights into oil metabolism, flowering and Asterid evolution.</title>
        <authorList>
            <person name="Badouin H."/>
            <person name="Gouzy J."/>
            <person name="Grassa C.J."/>
            <person name="Murat F."/>
            <person name="Staton S.E."/>
            <person name="Cottret L."/>
            <person name="Lelandais-Briere C."/>
            <person name="Owens G.L."/>
            <person name="Carrere S."/>
            <person name="Mayjonade B."/>
            <person name="Legrand L."/>
            <person name="Gill N."/>
            <person name="Kane N.C."/>
            <person name="Bowers J.E."/>
            <person name="Hubner S."/>
            <person name="Bellec A."/>
            <person name="Berard A."/>
            <person name="Berges H."/>
            <person name="Blanchet N."/>
            <person name="Boniface M.C."/>
            <person name="Brunel D."/>
            <person name="Catrice O."/>
            <person name="Chaidir N."/>
            <person name="Claudel C."/>
            <person name="Donnadieu C."/>
            <person name="Faraut T."/>
            <person name="Fievet G."/>
            <person name="Helmstetter N."/>
            <person name="King M."/>
            <person name="Knapp S.J."/>
            <person name="Lai Z."/>
            <person name="Le Paslier M.C."/>
            <person name="Lippi Y."/>
            <person name="Lorenzon L."/>
            <person name="Mandel J.R."/>
            <person name="Marage G."/>
            <person name="Marchand G."/>
            <person name="Marquand E."/>
            <person name="Bret-Mestries E."/>
            <person name="Morien E."/>
            <person name="Nambeesan S."/>
            <person name="Nguyen T."/>
            <person name="Pegot-Espagnet P."/>
            <person name="Pouilly N."/>
            <person name="Raftis F."/>
            <person name="Sallet E."/>
            <person name="Schiex T."/>
            <person name="Thomas J."/>
            <person name="Vandecasteele C."/>
            <person name="Vares D."/>
            <person name="Vear F."/>
            <person name="Vautrin S."/>
            <person name="Crespi M."/>
            <person name="Mangin B."/>
            <person name="Burke J.M."/>
            <person name="Salse J."/>
            <person name="Munos S."/>
            <person name="Vincourt P."/>
            <person name="Rieseberg L.H."/>
            <person name="Langlade N.B."/>
        </authorList>
    </citation>
    <scope>NUCLEOTIDE SEQUENCE</scope>
    <source>
        <tissue evidence="1">Leaves</tissue>
    </source>
</reference>